<keyword evidence="3 4" id="KW-0274">FAD</keyword>
<dbReference type="PANTHER" id="PTHR42707:SF2">
    <property type="entry name" value="ACD11 DEHYDROGENASE"/>
    <property type="match status" value="1"/>
</dbReference>
<accession>A0ABY2NB39</accession>
<gene>
    <name evidence="8" type="ORF">EHQ90_03880</name>
</gene>
<organism evidence="8 9">
    <name type="scientific">Leptospira stimsonii</name>
    <dbReference type="NCBI Taxonomy" id="2202203"/>
    <lineage>
        <taxon>Bacteria</taxon>
        <taxon>Pseudomonadati</taxon>
        <taxon>Spirochaetota</taxon>
        <taxon>Spirochaetia</taxon>
        <taxon>Leptospirales</taxon>
        <taxon>Leptospiraceae</taxon>
        <taxon>Leptospira</taxon>
    </lineage>
</organism>
<evidence type="ECO:0000313" key="8">
    <source>
        <dbReference type="EMBL" id="TGM20240.1"/>
    </source>
</evidence>
<dbReference type="EMBL" id="RQGT01000027">
    <property type="protein sequence ID" value="TGM20240.1"/>
    <property type="molecule type" value="Genomic_DNA"/>
</dbReference>
<keyword evidence="2 4" id="KW-0285">Flavoprotein</keyword>
<protein>
    <submittedName>
        <fullName evidence="8">Acyl-CoA dehydrogenase</fullName>
    </submittedName>
</protein>
<proteinExistence type="inferred from homology"/>
<evidence type="ECO:0000256" key="3">
    <source>
        <dbReference type="ARBA" id="ARBA00022827"/>
    </source>
</evidence>
<comment type="similarity">
    <text evidence="1 4">Belongs to the acyl-CoA dehydrogenase family.</text>
</comment>
<feature type="domain" description="Acyl-CoA oxidase/dehydrogenase middle" evidence="6">
    <location>
        <begin position="192"/>
        <end position="284"/>
    </location>
</feature>
<evidence type="ECO:0000256" key="2">
    <source>
        <dbReference type="ARBA" id="ARBA00022630"/>
    </source>
</evidence>
<comment type="caution">
    <text evidence="8">The sequence shown here is derived from an EMBL/GenBank/DDBJ whole genome shotgun (WGS) entry which is preliminary data.</text>
</comment>
<dbReference type="RefSeq" id="WP_135684140.1">
    <property type="nucleotide sequence ID" value="NZ_RQEQ01000004.1"/>
</dbReference>
<feature type="domain" description="Adaptive response protein AidB N-terminal" evidence="7">
    <location>
        <begin position="23"/>
        <end position="179"/>
    </location>
</feature>
<dbReference type="SUPFAM" id="SSF47203">
    <property type="entry name" value="Acyl-CoA dehydrogenase C-terminal domain-like"/>
    <property type="match status" value="1"/>
</dbReference>
<dbReference type="Pfam" id="PF18158">
    <property type="entry name" value="AidB_N"/>
    <property type="match status" value="1"/>
</dbReference>
<dbReference type="InterPro" id="IPR006091">
    <property type="entry name" value="Acyl-CoA_Oxase/DH_mid-dom"/>
</dbReference>
<dbReference type="InterPro" id="IPR052904">
    <property type="entry name" value="Acyl-CoA_dehydrogenase-like"/>
</dbReference>
<dbReference type="InterPro" id="IPR009100">
    <property type="entry name" value="AcylCoA_DH/oxidase_NM_dom_sf"/>
</dbReference>
<dbReference type="SUPFAM" id="SSF56645">
    <property type="entry name" value="Acyl-CoA dehydrogenase NM domain-like"/>
    <property type="match status" value="1"/>
</dbReference>
<dbReference type="Gene3D" id="2.40.110.20">
    <property type="match status" value="1"/>
</dbReference>
<evidence type="ECO:0000256" key="1">
    <source>
        <dbReference type="ARBA" id="ARBA00009347"/>
    </source>
</evidence>
<evidence type="ECO:0000259" key="5">
    <source>
        <dbReference type="Pfam" id="PF00441"/>
    </source>
</evidence>
<evidence type="ECO:0000256" key="4">
    <source>
        <dbReference type="RuleBase" id="RU362125"/>
    </source>
</evidence>
<dbReference type="Gene3D" id="1.20.140.10">
    <property type="entry name" value="Butyryl-CoA Dehydrogenase, subunit A, domain 3"/>
    <property type="match status" value="1"/>
</dbReference>
<dbReference type="Proteomes" id="UP000297422">
    <property type="component" value="Unassembled WGS sequence"/>
</dbReference>
<feature type="domain" description="Acyl-CoA dehydrogenase/oxidase C-terminal" evidence="5">
    <location>
        <begin position="300"/>
        <end position="435"/>
    </location>
</feature>
<name>A0ABY2NB39_9LEPT</name>
<dbReference type="PANTHER" id="PTHR42707">
    <property type="entry name" value="ACYL-COA DEHYDROGENASE"/>
    <property type="match status" value="1"/>
</dbReference>
<evidence type="ECO:0000313" key="9">
    <source>
        <dbReference type="Proteomes" id="UP000297422"/>
    </source>
</evidence>
<keyword evidence="9" id="KW-1185">Reference proteome</keyword>
<evidence type="ECO:0000259" key="7">
    <source>
        <dbReference type="Pfam" id="PF18158"/>
    </source>
</evidence>
<sequence length="562" mass="62679">MNNPTVNPGLAPFDISDYKGNRGKNFYEEDRVLQTLVEKYSQGYDSTHKKAMQDHLLGYGALVGGILDELTEASHKEGKYGEVVKYDRTGNRIDQIVYSNEQKQSRKISYDYGIVNLNYHSSWKHPFTDLHRYALAYLANQNGEGGVTCPLAMTEGMIKVLEALGTPEQKAKYLPLVAGEGSDSHFMAGQYVTERVGGSNVSANRTIARKQENGKWILTGEKWFCSNPGDLWVTTARVEDTNTIGLFLVPRIKDDGTLNGHHILRKKDIIGSRGKLTVEIIYDGVEAEALGRPAHGIANLIKYVIGISRLHVSLAASGISRRAWMEAYEYAKFRSAYGSKILEFPSLLKQLSDQRLKHTAMLTSVFRHYHTPENLKLAGEVLAPLLKYKCSSISTEITYNSILVLGGNGIVGDFSALPRLHNDSIINETWEGTHLLLSEHVLRGFKREKVTNAFFKYVEELTDTATEASETIRKKTDLLKGILEKSSPEELDLNRIYISDLAFEIFSLASLSDVSGKKAPNSQKDLSSFRDGYLDLVNSSQDFAKKGSFSGSPEKLKSVIHY</sequence>
<dbReference type="InterPro" id="IPR009075">
    <property type="entry name" value="AcylCo_DH/oxidase_C"/>
</dbReference>
<reference evidence="9" key="1">
    <citation type="journal article" date="2019" name="PLoS Negl. Trop. Dis.">
        <title>Revisiting the worldwide diversity of Leptospira species in the environment.</title>
        <authorList>
            <person name="Vincent A.T."/>
            <person name="Schiettekatte O."/>
            <person name="Bourhy P."/>
            <person name="Veyrier F.J."/>
            <person name="Picardeau M."/>
        </authorList>
    </citation>
    <scope>NUCLEOTIDE SEQUENCE [LARGE SCALE GENOMIC DNA]</scope>
    <source>
        <strain evidence="9">201702407</strain>
    </source>
</reference>
<evidence type="ECO:0000259" key="6">
    <source>
        <dbReference type="Pfam" id="PF02770"/>
    </source>
</evidence>
<keyword evidence="4" id="KW-0560">Oxidoreductase</keyword>
<dbReference type="Pfam" id="PF02770">
    <property type="entry name" value="Acyl-CoA_dh_M"/>
    <property type="match status" value="1"/>
</dbReference>
<comment type="cofactor">
    <cofactor evidence="4">
        <name>FAD</name>
        <dbReference type="ChEBI" id="CHEBI:57692"/>
    </cofactor>
</comment>
<dbReference type="InterPro" id="IPR041504">
    <property type="entry name" value="AidB_N"/>
</dbReference>
<dbReference type="Pfam" id="PF00441">
    <property type="entry name" value="Acyl-CoA_dh_1"/>
    <property type="match status" value="1"/>
</dbReference>
<dbReference type="InterPro" id="IPR036250">
    <property type="entry name" value="AcylCo_DH-like_C"/>
</dbReference>